<dbReference type="AlphaFoldDB" id="A0A549T3P4"/>
<evidence type="ECO:0000313" key="2">
    <source>
        <dbReference type="Proteomes" id="UP000316781"/>
    </source>
</evidence>
<reference evidence="1 2" key="1">
    <citation type="submission" date="2019-07" db="EMBL/GenBank/DDBJ databases">
        <title>Ln-dependent methylotrophs.</title>
        <authorList>
            <person name="Tani A."/>
        </authorList>
    </citation>
    <scope>NUCLEOTIDE SEQUENCE [LARGE SCALE GENOMIC DNA]</scope>
    <source>
        <strain evidence="1 2">SM89A</strain>
    </source>
</reference>
<protein>
    <recommendedName>
        <fullName evidence="3">EthD domain-containing protein</fullName>
    </recommendedName>
</protein>
<comment type="caution">
    <text evidence="1">The sequence shown here is derived from an EMBL/GenBank/DDBJ whole genome shotgun (WGS) entry which is preliminary data.</text>
</comment>
<name>A0A549T3P4_METSR</name>
<dbReference type="EMBL" id="VJMF01000020">
    <property type="protein sequence ID" value="TRL36486.1"/>
    <property type="molecule type" value="Genomic_DNA"/>
</dbReference>
<dbReference type="RefSeq" id="WP_142862074.1">
    <property type="nucleotide sequence ID" value="NZ_VJMF01000020.1"/>
</dbReference>
<sequence>MAASVVLISRFPLDPRAVADMRSELIDSARMRYLIDSNKLELLQLRAYDDVTAFAETSADLVDDWRRFAPFTTGDVRRELVTLVDEPKPVEAPLPGTDFIQLRHIEVPPLRMASYHQWREQTIFQIVRENNPVEAFLAYHSLVSGQPGVMFIAGFSGDPAEYQAVFDSERYREIVRQAGDNYIVGGSDALYTRLYLRPQLLAD</sequence>
<gene>
    <name evidence="1" type="ORF">FM996_04835</name>
</gene>
<evidence type="ECO:0000313" key="1">
    <source>
        <dbReference type="EMBL" id="TRL36486.1"/>
    </source>
</evidence>
<accession>A0A549T3P4</accession>
<dbReference type="Proteomes" id="UP000316781">
    <property type="component" value="Unassembled WGS sequence"/>
</dbReference>
<evidence type="ECO:0008006" key="3">
    <source>
        <dbReference type="Google" id="ProtNLM"/>
    </source>
</evidence>
<organism evidence="1 2">
    <name type="scientific">Methylosinus sporium</name>
    <dbReference type="NCBI Taxonomy" id="428"/>
    <lineage>
        <taxon>Bacteria</taxon>
        <taxon>Pseudomonadati</taxon>
        <taxon>Pseudomonadota</taxon>
        <taxon>Alphaproteobacteria</taxon>
        <taxon>Hyphomicrobiales</taxon>
        <taxon>Methylocystaceae</taxon>
        <taxon>Methylosinus</taxon>
    </lineage>
</organism>
<proteinExistence type="predicted"/>